<name>A0AAD1UGB9_EUPCR</name>
<proteinExistence type="predicted"/>
<evidence type="ECO:0000313" key="3">
    <source>
        <dbReference type="Proteomes" id="UP001295684"/>
    </source>
</evidence>
<sequence>MNYGFSENQDNLNKSSEHFRASFDSKIYQQVNLRHSQNSISNKQEILKRSAKRAFSSNSFRTKCQKQYTPGKMSVQNHRSHSYQQAGIRVGPKKPKPSQRRSRQAKSKPLCSKCVQQKTCNNHKFTKIAKKFERCQQPQMGNEYKPSKKQRHPNLLLKGTKKERNLFTPSKNSSKLFNKGLVYGTRRENEMEPSQRTNVAQISPMHQKSFISSSWGRQAPTKRPETMLNQRGSNPQPHKLNLNLVINHENMTIRPDSAMTASEPTTFQNISTTY</sequence>
<keyword evidence="3" id="KW-1185">Reference proteome</keyword>
<comment type="caution">
    <text evidence="2">The sequence shown here is derived from an EMBL/GenBank/DDBJ whole genome shotgun (WGS) entry which is preliminary data.</text>
</comment>
<gene>
    <name evidence="2" type="ORF">ECRASSUSDP1_LOCUS7428</name>
</gene>
<feature type="compositionally biased region" description="Polar residues" evidence="1">
    <location>
        <begin position="55"/>
        <end position="85"/>
    </location>
</feature>
<protein>
    <submittedName>
        <fullName evidence="2">Uncharacterized protein</fullName>
    </submittedName>
</protein>
<feature type="compositionally biased region" description="Polar residues" evidence="1">
    <location>
        <begin position="227"/>
        <end position="236"/>
    </location>
</feature>
<evidence type="ECO:0000256" key="1">
    <source>
        <dbReference type="SAM" id="MobiDB-lite"/>
    </source>
</evidence>
<feature type="compositionally biased region" description="Basic residues" evidence="1">
    <location>
        <begin position="91"/>
        <end position="106"/>
    </location>
</feature>
<organism evidence="2 3">
    <name type="scientific">Euplotes crassus</name>
    <dbReference type="NCBI Taxonomy" id="5936"/>
    <lineage>
        <taxon>Eukaryota</taxon>
        <taxon>Sar</taxon>
        <taxon>Alveolata</taxon>
        <taxon>Ciliophora</taxon>
        <taxon>Intramacronucleata</taxon>
        <taxon>Spirotrichea</taxon>
        <taxon>Hypotrichia</taxon>
        <taxon>Euplotida</taxon>
        <taxon>Euplotidae</taxon>
        <taxon>Moneuplotes</taxon>
    </lineage>
</organism>
<evidence type="ECO:0000313" key="2">
    <source>
        <dbReference type="EMBL" id="CAI2366157.1"/>
    </source>
</evidence>
<feature type="region of interest" description="Disordered" evidence="1">
    <location>
        <begin position="51"/>
        <end position="111"/>
    </location>
</feature>
<accession>A0AAD1UGB9</accession>
<feature type="region of interest" description="Disordered" evidence="1">
    <location>
        <begin position="209"/>
        <end position="238"/>
    </location>
</feature>
<dbReference type="AlphaFoldDB" id="A0AAD1UGB9"/>
<dbReference type="EMBL" id="CAMPGE010007233">
    <property type="protein sequence ID" value="CAI2366157.1"/>
    <property type="molecule type" value="Genomic_DNA"/>
</dbReference>
<dbReference type="Proteomes" id="UP001295684">
    <property type="component" value="Unassembled WGS sequence"/>
</dbReference>
<reference evidence="2" key="1">
    <citation type="submission" date="2023-07" db="EMBL/GenBank/DDBJ databases">
        <authorList>
            <consortium name="AG Swart"/>
            <person name="Singh M."/>
            <person name="Singh A."/>
            <person name="Seah K."/>
            <person name="Emmerich C."/>
        </authorList>
    </citation>
    <scope>NUCLEOTIDE SEQUENCE</scope>
    <source>
        <strain evidence="2">DP1</strain>
    </source>
</reference>